<evidence type="ECO:0000313" key="6">
    <source>
        <dbReference type="Proteomes" id="UP000224567"/>
    </source>
</evidence>
<dbReference type="EMBL" id="MLFT02000011">
    <property type="protein sequence ID" value="PHT35263.1"/>
    <property type="molecule type" value="Genomic_DNA"/>
</dbReference>
<reference evidence="6" key="2">
    <citation type="journal article" date="2017" name="J. Anim. Genet.">
        <title>Multiple reference genome sequences of hot pepper reveal the massive evolution of plant disease resistance genes by retroduplication.</title>
        <authorList>
            <person name="Kim S."/>
            <person name="Park J."/>
            <person name="Yeom S.-I."/>
            <person name="Kim Y.-M."/>
            <person name="Seo E."/>
            <person name="Kim K.-T."/>
            <person name="Kim M.-S."/>
            <person name="Lee J.M."/>
            <person name="Cheong K."/>
            <person name="Shin H.-S."/>
            <person name="Kim S.-B."/>
            <person name="Han K."/>
            <person name="Lee J."/>
            <person name="Park M."/>
            <person name="Lee H.-A."/>
            <person name="Lee H.-Y."/>
            <person name="Lee Y."/>
            <person name="Oh S."/>
            <person name="Lee J.H."/>
            <person name="Choi E."/>
            <person name="Choi E."/>
            <person name="Lee S.E."/>
            <person name="Jeon J."/>
            <person name="Kim H."/>
            <person name="Choi G."/>
            <person name="Song H."/>
            <person name="Lee J."/>
            <person name="Lee S.-C."/>
            <person name="Kwon J.-K."/>
            <person name="Lee H.-Y."/>
            <person name="Koo N."/>
            <person name="Hong Y."/>
            <person name="Kim R.W."/>
            <person name="Kang W.-H."/>
            <person name="Huh J.H."/>
            <person name="Kang B.-C."/>
            <person name="Yang T.-J."/>
            <person name="Lee Y.-H."/>
            <person name="Bennetzen J.L."/>
            <person name="Choi D."/>
        </authorList>
    </citation>
    <scope>NUCLEOTIDE SEQUENCE [LARGE SCALE GENOMIC DNA]</scope>
    <source>
        <strain evidence="6">cv. PBC81</strain>
    </source>
</reference>
<sequence>MLSDTANKQALNQHVSQWINELRDVVDGAENLMEEVNYEALRLKVEGPHQNLAETSNQQVSGLNLSLSDDFFLNIKEKLEDTIEALEDLQNQIGLLGLKEHFSSTKRETRTPSTSVVESDIFGRHNEIEQLIDH</sequence>
<name>A0A2G2VQM8_CAPBA</name>
<gene>
    <name evidence="5" type="ORF">CQW23_27063</name>
</gene>
<evidence type="ECO:0000256" key="2">
    <source>
        <dbReference type="ARBA" id="ARBA00022741"/>
    </source>
</evidence>
<dbReference type="GO" id="GO:0000166">
    <property type="term" value="F:nucleotide binding"/>
    <property type="evidence" value="ECO:0007669"/>
    <property type="project" value="UniProtKB-KW"/>
</dbReference>
<accession>A0A2G2VQM8</accession>
<organism evidence="5 6">
    <name type="scientific">Capsicum baccatum</name>
    <name type="common">Peruvian pepper</name>
    <dbReference type="NCBI Taxonomy" id="33114"/>
    <lineage>
        <taxon>Eukaryota</taxon>
        <taxon>Viridiplantae</taxon>
        <taxon>Streptophyta</taxon>
        <taxon>Embryophyta</taxon>
        <taxon>Tracheophyta</taxon>
        <taxon>Spermatophyta</taxon>
        <taxon>Magnoliopsida</taxon>
        <taxon>eudicotyledons</taxon>
        <taxon>Gunneridae</taxon>
        <taxon>Pentapetalae</taxon>
        <taxon>asterids</taxon>
        <taxon>lamiids</taxon>
        <taxon>Solanales</taxon>
        <taxon>Solanaceae</taxon>
        <taxon>Solanoideae</taxon>
        <taxon>Capsiceae</taxon>
        <taxon>Capsicum</taxon>
    </lineage>
</organism>
<evidence type="ECO:0000259" key="4">
    <source>
        <dbReference type="Pfam" id="PF18052"/>
    </source>
</evidence>
<dbReference type="InterPro" id="IPR041118">
    <property type="entry name" value="Rx_N"/>
</dbReference>
<reference evidence="5 6" key="1">
    <citation type="journal article" date="2017" name="Genome Biol.">
        <title>New reference genome sequences of hot pepper reveal the massive evolution of plant disease-resistance genes by retroduplication.</title>
        <authorList>
            <person name="Kim S."/>
            <person name="Park J."/>
            <person name="Yeom S.I."/>
            <person name="Kim Y.M."/>
            <person name="Seo E."/>
            <person name="Kim K.T."/>
            <person name="Kim M.S."/>
            <person name="Lee J.M."/>
            <person name="Cheong K."/>
            <person name="Shin H.S."/>
            <person name="Kim S.B."/>
            <person name="Han K."/>
            <person name="Lee J."/>
            <person name="Park M."/>
            <person name="Lee H.A."/>
            <person name="Lee H.Y."/>
            <person name="Lee Y."/>
            <person name="Oh S."/>
            <person name="Lee J.H."/>
            <person name="Choi E."/>
            <person name="Choi E."/>
            <person name="Lee S.E."/>
            <person name="Jeon J."/>
            <person name="Kim H."/>
            <person name="Choi G."/>
            <person name="Song H."/>
            <person name="Lee J."/>
            <person name="Lee S.C."/>
            <person name="Kwon J.K."/>
            <person name="Lee H.Y."/>
            <person name="Koo N."/>
            <person name="Hong Y."/>
            <person name="Kim R.W."/>
            <person name="Kang W.H."/>
            <person name="Huh J.H."/>
            <person name="Kang B.C."/>
            <person name="Yang T.J."/>
            <person name="Lee Y.H."/>
            <person name="Bennetzen J.L."/>
            <person name="Choi D."/>
        </authorList>
    </citation>
    <scope>NUCLEOTIDE SEQUENCE [LARGE SCALE GENOMIC DNA]</scope>
    <source>
        <strain evidence="6">cv. PBC81</strain>
    </source>
</reference>
<evidence type="ECO:0000313" key="5">
    <source>
        <dbReference type="EMBL" id="PHT35263.1"/>
    </source>
</evidence>
<dbReference type="Pfam" id="PF18052">
    <property type="entry name" value="Rx_N"/>
    <property type="match status" value="1"/>
</dbReference>
<dbReference type="AlphaFoldDB" id="A0A2G2VQM8"/>
<feature type="domain" description="Disease resistance N-terminal" evidence="4">
    <location>
        <begin position="2"/>
        <end position="47"/>
    </location>
</feature>
<keyword evidence="6" id="KW-1185">Reference proteome</keyword>
<evidence type="ECO:0000256" key="1">
    <source>
        <dbReference type="ARBA" id="ARBA00022737"/>
    </source>
</evidence>
<protein>
    <recommendedName>
        <fullName evidence="4">Disease resistance N-terminal domain-containing protein</fullName>
    </recommendedName>
</protein>
<proteinExistence type="predicted"/>
<dbReference type="Proteomes" id="UP000224567">
    <property type="component" value="Unassembled WGS sequence"/>
</dbReference>
<dbReference type="OrthoDB" id="1700985at2759"/>
<keyword evidence="1" id="KW-0677">Repeat</keyword>
<dbReference type="GO" id="GO:0006952">
    <property type="term" value="P:defense response"/>
    <property type="evidence" value="ECO:0007669"/>
    <property type="project" value="UniProtKB-KW"/>
</dbReference>
<keyword evidence="2" id="KW-0547">Nucleotide-binding</keyword>
<evidence type="ECO:0000256" key="3">
    <source>
        <dbReference type="ARBA" id="ARBA00022821"/>
    </source>
</evidence>
<keyword evidence="3" id="KW-0611">Plant defense</keyword>
<comment type="caution">
    <text evidence="5">The sequence shown here is derived from an EMBL/GenBank/DDBJ whole genome shotgun (WGS) entry which is preliminary data.</text>
</comment>